<dbReference type="EMBL" id="JACICC010000003">
    <property type="protein sequence ID" value="MBB3809417.1"/>
    <property type="molecule type" value="Genomic_DNA"/>
</dbReference>
<comment type="subcellular location">
    <subcellularLocation>
        <location evidence="1">Membrane</location>
        <topology evidence="1">Multi-pass membrane protein</topology>
    </subcellularLocation>
</comment>
<keyword evidence="4 6" id="KW-1133">Transmembrane helix</keyword>
<dbReference type="Pfam" id="PF03741">
    <property type="entry name" value="TerC"/>
    <property type="match status" value="1"/>
</dbReference>
<evidence type="ECO:0000313" key="7">
    <source>
        <dbReference type="EMBL" id="MBB3809417.1"/>
    </source>
</evidence>
<reference evidence="7 8" key="1">
    <citation type="submission" date="2020-08" db="EMBL/GenBank/DDBJ databases">
        <title>Genomic Encyclopedia of Type Strains, Phase IV (KMG-IV): sequencing the most valuable type-strain genomes for metagenomic binning, comparative biology and taxonomic classification.</title>
        <authorList>
            <person name="Goeker M."/>
        </authorList>
    </citation>
    <scope>NUCLEOTIDE SEQUENCE [LARGE SCALE GENOMIC DNA]</scope>
    <source>
        <strain evidence="7 8">DSM 28760</strain>
    </source>
</reference>
<evidence type="ECO:0000256" key="4">
    <source>
        <dbReference type="ARBA" id="ARBA00022989"/>
    </source>
</evidence>
<protein>
    <submittedName>
        <fullName evidence="7">YjbE family integral membrane protein</fullName>
    </submittedName>
</protein>
<accession>A0A7W5Z451</accession>
<keyword evidence="5 6" id="KW-0472">Membrane</keyword>
<keyword evidence="3 6" id="KW-0812">Transmembrane</keyword>
<sequence>MAETLNYLMTADAFYTLLQVIMIDLVLASDNAIVIGLAAAGLPKEQRGKAILIGIIAATVLRIFFAAITTQLLQIVGLLFAGGVLLLWVCWKMWRELRVQHHEEVDAVEALHEEDINKDGKVAGATQKKTFMQAATQILIADLSMSLDNVLAVAGAARDHPEILIFGLVLSVALMGVAANFIAKVLHKHRWIAYIGLAVILYVALDMVYRGLVEVLPLVNGAINGG</sequence>
<dbReference type="NCBIfam" id="TIGR03717">
    <property type="entry name" value="R_switched_YjbE"/>
    <property type="match status" value="1"/>
</dbReference>
<evidence type="ECO:0000256" key="2">
    <source>
        <dbReference type="ARBA" id="ARBA00007511"/>
    </source>
</evidence>
<keyword evidence="8" id="KW-1185">Reference proteome</keyword>
<feature type="transmembrane region" description="Helical" evidence="6">
    <location>
        <begin position="74"/>
        <end position="91"/>
    </location>
</feature>
<feature type="transmembrane region" description="Helical" evidence="6">
    <location>
        <begin position="191"/>
        <end position="209"/>
    </location>
</feature>
<proteinExistence type="inferred from homology"/>
<dbReference type="Proteomes" id="UP000537592">
    <property type="component" value="Unassembled WGS sequence"/>
</dbReference>
<dbReference type="InterPro" id="IPR005496">
    <property type="entry name" value="Integral_membrane_TerC"/>
</dbReference>
<evidence type="ECO:0000313" key="8">
    <source>
        <dbReference type="Proteomes" id="UP000537592"/>
    </source>
</evidence>
<evidence type="ECO:0000256" key="6">
    <source>
        <dbReference type="SAM" id="Phobius"/>
    </source>
</evidence>
<comment type="similarity">
    <text evidence="2">Belongs to the TerC family.</text>
</comment>
<evidence type="ECO:0000256" key="3">
    <source>
        <dbReference type="ARBA" id="ARBA00022692"/>
    </source>
</evidence>
<name>A0A7W5Z451_9HYPH</name>
<organism evidence="7 8">
    <name type="scientific">Pseudochelatococcus contaminans</name>
    <dbReference type="NCBI Taxonomy" id="1538103"/>
    <lineage>
        <taxon>Bacteria</taxon>
        <taxon>Pseudomonadati</taxon>
        <taxon>Pseudomonadota</taxon>
        <taxon>Alphaproteobacteria</taxon>
        <taxon>Hyphomicrobiales</taxon>
        <taxon>Chelatococcaceae</taxon>
        <taxon>Pseudochelatococcus</taxon>
    </lineage>
</organism>
<dbReference type="PANTHER" id="PTHR30238:SF4">
    <property type="entry name" value="SLL1022 PROTEIN"/>
    <property type="match status" value="1"/>
</dbReference>
<gene>
    <name evidence="7" type="ORF">FHS81_001499</name>
</gene>
<evidence type="ECO:0000256" key="1">
    <source>
        <dbReference type="ARBA" id="ARBA00004141"/>
    </source>
</evidence>
<dbReference type="AlphaFoldDB" id="A0A7W5Z451"/>
<comment type="caution">
    <text evidence="7">The sequence shown here is derived from an EMBL/GenBank/DDBJ whole genome shotgun (WGS) entry which is preliminary data.</text>
</comment>
<feature type="transmembrane region" description="Helical" evidence="6">
    <location>
        <begin position="13"/>
        <end position="38"/>
    </location>
</feature>
<feature type="transmembrane region" description="Helical" evidence="6">
    <location>
        <begin position="50"/>
        <end position="68"/>
    </location>
</feature>
<feature type="transmembrane region" description="Helical" evidence="6">
    <location>
        <begin position="163"/>
        <end position="182"/>
    </location>
</feature>
<dbReference type="GO" id="GO:0016020">
    <property type="term" value="C:membrane"/>
    <property type="evidence" value="ECO:0007669"/>
    <property type="project" value="UniProtKB-SubCell"/>
</dbReference>
<dbReference type="InterPro" id="IPR022301">
    <property type="entry name" value="Integral_membrane_YjbE"/>
</dbReference>
<evidence type="ECO:0000256" key="5">
    <source>
        <dbReference type="ARBA" id="ARBA00023136"/>
    </source>
</evidence>
<dbReference type="PANTHER" id="PTHR30238">
    <property type="entry name" value="MEMBRANE BOUND PREDICTED REDOX MODULATOR"/>
    <property type="match status" value="1"/>
</dbReference>